<evidence type="ECO:0000313" key="3">
    <source>
        <dbReference type="Proteomes" id="UP000299102"/>
    </source>
</evidence>
<accession>A0A4C1WIZ9</accession>
<comment type="caution">
    <text evidence="2">The sequence shown here is derived from an EMBL/GenBank/DDBJ whole genome shotgun (WGS) entry which is preliminary data.</text>
</comment>
<dbReference type="AlphaFoldDB" id="A0A4C1WIZ9"/>
<proteinExistence type="predicted"/>
<feature type="region of interest" description="Disordered" evidence="1">
    <location>
        <begin position="22"/>
        <end position="46"/>
    </location>
</feature>
<dbReference type="EMBL" id="BGZK01000581">
    <property type="protein sequence ID" value="GBP51426.1"/>
    <property type="molecule type" value="Genomic_DNA"/>
</dbReference>
<dbReference type="Proteomes" id="UP000299102">
    <property type="component" value="Unassembled WGS sequence"/>
</dbReference>
<feature type="region of interest" description="Disordered" evidence="1">
    <location>
        <begin position="65"/>
        <end position="84"/>
    </location>
</feature>
<sequence length="156" mass="17150">MILAFASGFVQIETVTGNCVSVESGTGSRIKNRDRDRNGERNQGSNLNYVAGTRIKRMTETQIKNSTGTRIESENQGGGVLDSPRWPSVGRALLADGRRYICNKDGRQTDMQSDELSAERRRMWDVLSGLAPINPVFKKRMAGARPSPDAPVIRGP</sequence>
<evidence type="ECO:0000256" key="1">
    <source>
        <dbReference type="SAM" id="MobiDB-lite"/>
    </source>
</evidence>
<organism evidence="2 3">
    <name type="scientific">Eumeta variegata</name>
    <name type="common">Bagworm moth</name>
    <name type="synonym">Eumeta japonica</name>
    <dbReference type="NCBI Taxonomy" id="151549"/>
    <lineage>
        <taxon>Eukaryota</taxon>
        <taxon>Metazoa</taxon>
        <taxon>Ecdysozoa</taxon>
        <taxon>Arthropoda</taxon>
        <taxon>Hexapoda</taxon>
        <taxon>Insecta</taxon>
        <taxon>Pterygota</taxon>
        <taxon>Neoptera</taxon>
        <taxon>Endopterygota</taxon>
        <taxon>Lepidoptera</taxon>
        <taxon>Glossata</taxon>
        <taxon>Ditrysia</taxon>
        <taxon>Tineoidea</taxon>
        <taxon>Psychidae</taxon>
        <taxon>Oiketicinae</taxon>
        <taxon>Eumeta</taxon>
    </lineage>
</organism>
<gene>
    <name evidence="2" type="ORF">EVAR_37262_1</name>
</gene>
<reference evidence="2 3" key="1">
    <citation type="journal article" date="2019" name="Commun. Biol.">
        <title>The bagworm genome reveals a unique fibroin gene that provides high tensile strength.</title>
        <authorList>
            <person name="Kono N."/>
            <person name="Nakamura H."/>
            <person name="Ohtoshi R."/>
            <person name="Tomita M."/>
            <person name="Numata K."/>
            <person name="Arakawa K."/>
        </authorList>
    </citation>
    <scope>NUCLEOTIDE SEQUENCE [LARGE SCALE GENOMIC DNA]</scope>
</reference>
<feature type="compositionally biased region" description="Basic and acidic residues" evidence="1">
    <location>
        <begin position="31"/>
        <end position="40"/>
    </location>
</feature>
<protein>
    <submittedName>
        <fullName evidence="2">Uncharacterized protein</fullName>
    </submittedName>
</protein>
<evidence type="ECO:0000313" key="2">
    <source>
        <dbReference type="EMBL" id="GBP51426.1"/>
    </source>
</evidence>
<name>A0A4C1WIZ9_EUMVA</name>
<keyword evidence="3" id="KW-1185">Reference proteome</keyword>